<evidence type="ECO:0000256" key="5">
    <source>
        <dbReference type="ARBA" id="ARBA00023098"/>
    </source>
</evidence>
<evidence type="ECO:0000256" key="2">
    <source>
        <dbReference type="ARBA" id="ARBA00022556"/>
    </source>
</evidence>
<gene>
    <name evidence="7" type="ORF">F0237_16830</name>
</gene>
<dbReference type="Pfam" id="PF14602">
    <property type="entry name" value="Hexapep_2"/>
    <property type="match status" value="1"/>
</dbReference>
<keyword evidence="6" id="KW-0012">Acyltransferase</keyword>
<evidence type="ECO:0008006" key="9">
    <source>
        <dbReference type="Google" id="ProtNLM"/>
    </source>
</evidence>
<dbReference type="InterPro" id="IPR001451">
    <property type="entry name" value="Hexapep"/>
</dbReference>
<keyword evidence="1" id="KW-0444">Lipid biosynthesis</keyword>
<evidence type="ECO:0000256" key="4">
    <source>
        <dbReference type="ARBA" id="ARBA00022737"/>
    </source>
</evidence>
<dbReference type="GO" id="GO:0016020">
    <property type="term" value="C:membrane"/>
    <property type="evidence" value="ECO:0007669"/>
    <property type="project" value="GOC"/>
</dbReference>
<accession>A0AAE5EWA4</accession>
<dbReference type="PROSITE" id="PS00101">
    <property type="entry name" value="HEXAPEP_TRANSFERASES"/>
    <property type="match status" value="1"/>
</dbReference>
<evidence type="ECO:0000256" key="1">
    <source>
        <dbReference type="ARBA" id="ARBA00022516"/>
    </source>
</evidence>
<protein>
    <recommendedName>
        <fullName evidence="9">Acetyltransferase</fullName>
    </recommendedName>
</protein>
<name>A0AAE5EWA4_9VIBR</name>
<dbReference type="Proteomes" id="UP000572722">
    <property type="component" value="Unassembled WGS sequence"/>
</dbReference>
<keyword evidence="5" id="KW-0443">Lipid metabolism</keyword>
<organism evidence="7 8">
    <name type="scientific">Vibrio tubiashii</name>
    <dbReference type="NCBI Taxonomy" id="29498"/>
    <lineage>
        <taxon>Bacteria</taxon>
        <taxon>Pseudomonadati</taxon>
        <taxon>Pseudomonadota</taxon>
        <taxon>Gammaproteobacteria</taxon>
        <taxon>Vibrionales</taxon>
        <taxon>Vibrionaceae</taxon>
        <taxon>Vibrio</taxon>
        <taxon>Vibrio oreintalis group</taxon>
    </lineage>
</organism>
<keyword evidence="4" id="KW-0677">Repeat</keyword>
<dbReference type="InterPro" id="IPR018357">
    <property type="entry name" value="Hexapep_transf_CS"/>
</dbReference>
<dbReference type="PANTHER" id="PTHR43378:SF2">
    <property type="entry name" value="UDP-3-O-ACYLGLUCOSAMINE N-ACYLTRANSFERASE 1, MITOCHONDRIAL-RELATED"/>
    <property type="match status" value="1"/>
</dbReference>
<dbReference type="Pfam" id="PF00132">
    <property type="entry name" value="Hexapep"/>
    <property type="match status" value="2"/>
</dbReference>
<evidence type="ECO:0000313" key="8">
    <source>
        <dbReference type="Proteomes" id="UP000572722"/>
    </source>
</evidence>
<sequence length="172" mass="18017">MEHKQERVEVEYELGLGTIIHPYVSVGDNCIVKKGAVIGAAGFGFERDGEGKPVRFPHFGYVALGSNVEIGANSVVSRGAIDNTVIGNNTKIDDLVYIAHNCKIGDNVMIAGKATICGSVKIGDNAWIGAGAMIRQHVTIGKGAIVGMGAVVIKDVRPGVTVIGNPAVEYTK</sequence>
<dbReference type="InterPro" id="IPR007691">
    <property type="entry name" value="LpxD"/>
</dbReference>
<comment type="caution">
    <text evidence="7">The sequence shown here is derived from an EMBL/GenBank/DDBJ whole genome shotgun (WGS) entry which is preliminary data.</text>
</comment>
<evidence type="ECO:0000313" key="7">
    <source>
        <dbReference type="EMBL" id="NOI82335.1"/>
    </source>
</evidence>
<reference evidence="7 8" key="1">
    <citation type="submission" date="2019-08" db="EMBL/GenBank/DDBJ databases">
        <title>Draft genome sequencing and comparative genomics of hatchery-associated Vibrios.</title>
        <authorList>
            <person name="Kehlet-Delgado H."/>
            <person name="Mueller R.S."/>
        </authorList>
    </citation>
    <scope>NUCLEOTIDE SEQUENCE [LARGE SCALE GENOMIC DNA]</scope>
    <source>
        <strain evidence="7 8">01-65-5-1</strain>
    </source>
</reference>
<evidence type="ECO:0000256" key="6">
    <source>
        <dbReference type="ARBA" id="ARBA00023315"/>
    </source>
</evidence>
<dbReference type="GO" id="GO:0009245">
    <property type="term" value="P:lipid A biosynthetic process"/>
    <property type="evidence" value="ECO:0007669"/>
    <property type="project" value="UniProtKB-KW"/>
</dbReference>
<evidence type="ECO:0000256" key="3">
    <source>
        <dbReference type="ARBA" id="ARBA00022679"/>
    </source>
</evidence>
<keyword evidence="2" id="KW-0441">Lipid A biosynthesis</keyword>
<dbReference type="Gene3D" id="2.160.10.10">
    <property type="entry name" value="Hexapeptide repeat proteins"/>
    <property type="match status" value="1"/>
</dbReference>
<dbReference type="SUPFAM" id="SSF51161">
    <property type="entry name" value="Trimeric LpxA-like enzymes"/>
    <property type="match status" value="1"/>
</dbReference>
<keyword evidence="3" id="KW-0808">Transferase</keyword>
<dbReference type="EMBL" id="VTXO01000007">
    <property type="protein sequence ID" value="NOI82335.1"/>
    <property type="molecule type" value="Genomic_DNA"/>
</dbReference>
<proteinExistence type="predicted"/>
<dbReference type="PANTHER" id="PTHR43378">
    <property type="entry name" value="UDP-3-O-ACYLGLUCOSAMINE N-ACYLTRANSFERASE"/>
    <property type="match status" value="1"/>
</dbReference>
<dbReference type="GO" id="GO:0016410">
    <property type="term" value="F:N-acyltransferase activity"/>
    <property type="evidence" value="ECO:0007669"/>
    <property type="project" value="InterPro"/>
</dbReference>
<dbReference type="InterPro" id="IPR011004">
    <property type="entry name" value="Trimer_LpxA-like_sf"/>
</dbReference>
<dbReference type="AlphaFoldDB" id="A0AAE5EWA4"/>